<feature type="region of interest" description="Disordered" evidence="1">
    <location>
        <begin position="69"/>
        <end position="120"/>
    </location>
</feature>
<gene>
    <name evidence="2" type="ORF">NDU88_007871</name>
</gene>
<evidence type="ECO:0000313" key="2">
    <source>
        <dbReference type="EMBL" id="KAJ1129503.1"/>
    </source>
</evidence>
<evidence type="ECO:0000256" key="1">
    <source>
        <dbReference type="SAM" id="MobiDB-lite"/>
    </source>
</evidence>
<sequence>MVPWKATHKRQQHLRMCRRLTRRYWTLLVSMPLKWTVSFLEPGATCWKRHRALSTGTAEANEGRSLRQADWEHLRRRSSRKQRSLPSTIQAKLQLQTGGTTSTATRLKRPRVEQEFEAGL</sequence>
<dbReference type="AlphaFoldDB" id="A0AAV7PMN1"/>
<accession>A0AAV7PMN1</accession>
<dbReference type="EMBL" id="JANPWB010000011">
    <property type="protein sequence ID" value="KAJ1129503.1"/>
    <property type="molecule type" value="Genomic_DNA"/>
</dbReference>
<feature type="compositionally biased region" description="Polar residues" evidence="1">
    <location>
        <begin position="85"/>
        <end position="105"/>
    </location>
</feature>
<keyword evidence="3" id="KW-1185">Reference proteome</keyword>
<name>A0AAV7PMN1_PLEWA</name>
<organism evidence="2 3">
    <name type="scientific">Pleurodeles waltl</name>
    <name type="common">Iberian ribbed newt</name>
    <dbReference type="NCBI Taxonomy" id="8319"/>
    <lineage>
        <taxon>Eukaryota</taxon>
        <taxon>Metazoa</taxon>
        <taxon>Chordata</taxon>
        <taxon>Craniata</taxon>
        <taxon>Vertebrata</taxon>
        <taxon>Euteleostomi</taxon>
        <taxon>Amphibia</taxon>
        <taxon>Batrachia</taxon>
        <taxon>Caudata</taxon>
        <taxon>Salamandroidea</taxon>
        <taxon>Salamandridae</taxon>
        <taxon>Pleurodelinae</taxon>
        <taxon>Pleurodeles</taxon>
    </lineage>
</organism>
<dbReference type="Proteomes" id="UP001066276">
    <property type="component" value="Chromosome 7"/>
</dbReference>
<feature type="compositionally biased region" description="Basic residues" evidence="1">
    <location>
        <begin position="74"/>
        <end position="83"/>
    </location>
</feature>
<reference evidence="2" key="1">
    <citation type="journal article" date="2022" name="bioRxiv">
        <title>Sequencing and chromosome-scale assembly of the giantPleurodeles waltlgenome.</title>
        <authorList>
            <person name="Brown T."/>
            <person name="Elewa A."/>
            <person name="Iarovenko S."/>
            <person name="Subramanian E."/>
            <person name="Araus A.J."/>
            <person name="Petzold A."/>
            <person name="Susuki M."/>
            <person name="Suzuki K.-i.T."/>
            <person name="Hayashi T."/>
            <person name="Toyoda A."/>
            <person name="Oliveira C."/>
            <person name="Osipova E."/>
            <person name="Leigh N.D."/>
            <person name="Simon A."/>
            <person name="Yun M.H."/>
        </authorList>
    </citation>
    <scope>NUCLEOTIDE SEQUENCE</scope>
    <source>
        <strain evidence="2">20211129_DDA</strain>
        <tissue evidence="2">Liver</tissue>
    </source>
</reference>
<comment type="caution">
    <text evidence="2">The sequence shown here is derived from an EMBL/GenBank/DDBJ whole genome shotgun (WGS) entry which is preliminary data.</text>
</comment>
<protein>
    <submittedName>
        <fullName evidence="2">Uncharacterized protein</fullName>
    </submittedName>
</protein>
<proteinExistence type="predicted"/>
<evidence type="ECO:0000313" key="3">
    <source>
        <dbReference type="Proteomes" id="UP001066276"/>
    </source>
</evidence>